<dbReference type="InterPro" id="IPR016040">
    <property type="entry name" value="NAD(P)-bd_dom"/>
</dbReference>
<evidence type="ECO:0000313" key="5">
    <source>
        <dbReference type="EMBL" id="CAG8688699.1"/>
    </source>
</evidence>
<proteinExistence type="predicted"/>
<dbReference type="Proteomes" id="UP000789759">
    <property type="component" value="Unassembled WGS sequence"/>
</dbReference>
<dbReference type="InterPro" id="IPR005888">
    <property type="entry name" value="dTDP_Gluc_deHydtase"/>
</dbReference>
<keyword evidence="3" id="KW-0456">Lyase</keyword>
<dbReference type="FunFam" id="3.40.50.720:FF:000304">
    <property type="entry name" value="UDP-glucose 4,6-dehydratase"/>
    <property type="match status" value="1"/>
</dbReference>
<dbReference type="PANTHER" id="PTHR43000">
    <property type="entry name" value="DTDP-D-GLUCOSE 4,6-DEHYDRATASE-RELATED"/>
    <property type="match status" value="1"/>
</dbReference>
<dbReference type="Pfam" id="PF16363">
    <property type="entry name" value="GDP_Man_Dehyd"/>
    <property type="match status" value="1"/>
</dbReference>
<dbReference type="Gene3D" id="3.40.50.720">
    <property type="entry name" value="NAD(P)-binding Rossmann-like Domain"/>
    <property type="match status" value="1"/>
</dbReference>
<dbReference type="EMBL" id="CAJVQA010009699">
    <property type="protein sequence ID" value="CAG8688699.1"/>
    <property type="molecule type" value="Genomic_DNA"/>
</dbReference>
<evidence type="ECO:0000256" key="3">
    <source>
        <dbReference type="ARBA" id="ARBA00023239"/>
    </source>
</evidence>
<keyword evidence="6" id="KW-1185">Reference proteome</keyword>
<dbReference type="CDD" id="cd05246">
    <property type="entry name" value="dTDP_GD_SDR_e"/>
    <property type="match status" value="1"/>
</dbReference>
<gene>
    <name evidence="5" type="ORF">CPELLU_LOCUS11170</name>
</gene>
<evidence type="ECO:0000313" key="6">
    <source>
        <dbReference type="Proteomes" id="UP000789759"/>
    </source>
</evidence>
<feature type="domain" description="NAD(P)-binding" evidence="4">
    <location>
        <begin position="77"/>
        <end position="380"/>
    </location>
</feature>
<dbReference type="GO" id="GO:0009225">
    <property type="term" value="P:nucleotide-sugar metabolic process"/>
    <property type="evidence" value="ECO:0007669"/>
    <property type="project" value="InterPro"/>
</dbReference>
<dbReference type="GO" id="GO:0008460">
    <property type="term" value="F:dTDP-glucose 4,6-dehydratase activity"/>
    <property type="evidence" value="ECO:0007669"/>
    <property type="project" value="InterPro"/>
</dbReference>
<evidence type="ECO:0000256" key="1">
    <source>
        <dbReference type="ARBA" id="ARBA00001911"/>
    </source>
</evidence>
<name>A0A9N9HGI1_9GLOM</name>
<dbReference type="AlphaFoldDB" id="A0A9N9HGI1"/>
<dbReference type="Gene3D" id="3.90.25.10">
    <property type="entry name" value="UDP-galactose 4-epimerase, domain 1"/>
    <property type="match status" value="1"/>
</dbReference>
<accession>A0A9N9HGI1</accession>
<dbReference type="SUPFAM" id="SSF51735">
    <property type="entry name" value="NAD(P)-binding Rossmann-fold domains"/>
    <property type="match status" value="1"/>
</dbReference>
<protein>
    <submittedName>
        <fullName evidence="5">12274_t:CDS:1</fullName>
    </submittedName>
</protein>
<organism evidence="5 6">
    <name type="scientific">Cetraspora pellucida</name>
    <dbReference type="NCBI Taxonomy" id="1433469"/>
    <lineage>
        <taxon>Eukaryota</taxon>
        <taxon>Fungi</taxon>
        <taxon>Fungi incertae sedis</taxon>
        <taxon>Mucoromycota</taxon>
        <taxon>Glomeromycotina</taxon>
        <taxon>Glomeromycetes</taxon>
        <taxon>Diversisporales</taxon>
        <taxon>Gigasporaceae</taxon>
        <taxon>Cetraspora</taxon>
    </lineage>
</organism>
<keyword evidence="2" id="KW-0520">NAD</keyword>
<dbReference type="OrthoDB" id="331544at2759"/>
<sequence>MHTGILNSSSQNGLYYQPTCQNNSQKNGLNGHTNQSANNLSNGPHPMQAIIDKIPLADLEDIGTRIEPINPNVKNIMITGGAGFLGSFLVRKISVLYPEFNIVVVDKLDYCGSLNNLKIIKGFPGYTFVKGDITSSDFMSFILREKKIDTIFHLAAQTHVDNSFGDSFEFTKNNVMGTHVMLEAAKVHGIKRFIHVSTDEVYGEVAKTSPDCHEESILAPSNPYSATKAAAECLVKAYHKSFGLPIIITRSNNIYGPYQYPEKICSKFICSLIRGGKCYIHGDGSNSRKYLYAGDVADALDIILHKGQVGEIYNIGSNFEISNLELARMLIRKFGYKEEEHIEFVQDRAFNDRRYAVDYRKLRELGWKPRMGWEEGLEKTIEWYKEHSDMWWGDISCALVPHPLKALPAIDYLL</sequence>
<dbReference type="InterPro" id="IPR036291">
    <property type="entry name" value="NAD(P)-bd_dom_sf"/>
</dbReference>
<evidence type="ECO:0000259" key="4">
    <source>
        <dbReference type="Pfam" id="PF16363"/>
    </source>
</evidence>
<reference evidence="5" key="1">
    <citation type="submission" date="2021-06" db="EMBL/GenBank/DDBJ databases">
        <authorList>
            <person name="Kallberg Y."/>
            <person name="Tangrot J."/>
            <person name="Rosling A."/>
        </authorList>
    </citation>
    <scope>NUCLEOTIDE SEQUENCE</scope>
    <source>
        <strain evidence="5">FL966</strain>
    </source>
</reference>
<evidence type="ECO:0000256" key="2">
    <source>
        <dbReference type="ARBA" id="ARBA00023027"/>
    </source>
</evidence>
<comment type="caution">
    <text evidence="5">The sequence shown here is derived from an EMBL/GenBank/DDBJ whole genome shotgun (WGS) entry which is preliminary data.</text>
</comment>
<comment type="cofactor">
    <cofactor evidence="1">
        <name>NAD(+)</name>
        <dbReference type="ChEBI" id="CHEBI:57540"/>
    </cofactor>
</comment>